<evidence type="ECO:0000256" key="5">
    <source>
        <dbReference type="ARBA" id="ARBA00022989"/>
    </source>
</evidence>
<feature type="transmembrane region" description="Helical" evidence="8">
    <location>
        <begin position="62"/>
        <end position="87"/>
    </location>
</feature>
<keyword evidence="3 8" id="KW-0812">Transmembrane</keyword>
<reference evidence="10 11" key="1">
    <citation type="journal article" date="2014" name="BMC Genomics">
        <title>Comparison of environmental and isolate Sulfobacillus genomes reveals diverse carbon, sulfur, nitrogen, and hydrogen metabolisms.</title>
        <authorList>
            <person name="Justice N.B."/>
            <person name="Norman A."/>
            <person name="Brown C.T."/>
            <person name="Singh A."/>
            <person name="Thomas B.C."/>
            <person name="Banfield J.F."/>
        </authorList>
    </citation>
    <scope>NUCLEOTIDE SEQUENCE [LARGE SCALE GENOMIC DNA]</scope>
    <source>
        <strain evidence="10">AMDSBA1</strain>
    </source>
</reference>
<evidence type="ECO:0000256" key="8">
    <source>
        <dbReference type="SAM" id="Phobius"/>
    </source>
</evidence>
<dbReference type="Proteomes" id="UP000242699">
    <property type="component" value="Unassembled WGS sequence"/>
</dbReference>
<feature type="domain" description="Pycsar effector protein" evidence="9">
    <location>
        <begin position="16"/>
        <end position="147"/>
    </location>
</feature>
<keyword evidence="2" id="KW-1003">Cell membrane</keyword>
<keyword evidence="6" id="KW-0051">Antiviral defense</keyword>
<name>A0A2T2WRN5_9FIRM</name>
<organism evidence="10 11">
    <name type="scientific">Sulfobacillus benefaciens</name>
    <dbReference type="NCBI Taxonomy" id="453960"/>
    <lineage>
        <taxon>Bacteria</taxon>
        <taxon>Bacillati</taxon>
        <taxon>Bacillota</taxon>
        <taxon>Clostridia</taxon>
        <taxon>Eubacteriales</taxon>
        <taxon>Clostridiales Family XVII. Incertae Sedis</taxon>
        <taxon>Sulfobacillus</taxon>
    </lineage>
</organism>
<evidence type="ECO:0000313" key="11">
    <source>
        <dbReference type="Proteomes" id="UP000242699"/>
    </source>
</evidence>
<proteinExistence type="predicted"/>
<dbReference type="EMBL" id="PXYT01000065">
    <property type="protein sequence ID" value="PSR24887.1"/>
    <property type="molecule type" value="Genomic_DNA"/>
</dbReference>
<dbReference type="InterPro" id="IPR043760">
    <property type="entry name" value="PycTM_dom"/>
</dbReference>
<keyword evidence="4" id="KW-0547">Nucleotide-binding</keyword>
<evidence type="ECO:0000256" key="2">
    <source>
        <dbReference type="ARBA" id="ARBA00022475"/>
    </source>
</evidence>
<evidence type="ECO:0000256" key="6">
    <source>
        <dbReference type="ARBA" id="ARBA00023118"/>
    </source>
</evidence>
<dbReference type="AlphaFoldDB" id="A0A2T2WRN5"/>
<comment type="subcellular location">
    <subcellularLocation>
        <location evidence="1">Cell membrane</location>
    </subcellularLocation>
</comment>
<evidence type="ECO:0000256" key="7">
    <source>
        <dbReference type="ARBA" id="ARBA00023136"/>
    </source>
</evidence>
<evidence type="ECO:0000313" key="10">
    <source>
        <dbReference type="EMBL" id="PSR24887.1"/>
    </source>
</evidence>
<evidence type="ECO:0000259" key="9">
    <source>
        <dbReference type="Pfam" id="PF18967"/>
    </source>
</evidence>
<evidence type="ECO:0000256" key="1">
    <source>
        <dbReference type="ARBA" id="ARBA00004236"/>
    </source>
</evidence>
<sequence>MTSLNDWFAQLSETRLQQSLDRLNTTDSRALGLLGFVAVLMAGLWAVYLAHPRQQTGWRHCAVFLALGLLFISMLCAGLSLVFTVQFDSPDTAELIARYGSSRDQAYLAYFASVTEAIHFNNAVVRRKSSWLLGATLSLFLSVLVIIL</sequence>
<feature type="transmembrane region" description="Helical" evidence="8">
    <location>
        <begin position="131"/>
        <end position="147"/>
    </location>
</feature>
<dbReference type="Pfam" id="PF18967">
    <property type="entry name" value="PycTM"/>
    <property type="match status" value="1"/>
</dbReference>
<feature type="transmembrane region" description="Helical" evidence="8">
    <location>
        <begin position="30"/>
        <end position="50"/>
    </location>
</feature>
<evidence type="ECO:0000256" key="4">
    <source>
        <dbReference type="ARBA" id="ARBA00022741"/>
    </source>
</evidence>
<accession>A0A2T2WRN5</accession>
<evidence type="ECO:0000256" key="3">
    <source>
        <dbReference type="ARBA" id="ARBA00022692"/>
    </source>
</evidence>
<comment type="caution">
    <text evidence="10">The sequence shown here is derived from an EMBL/GenBank/DDBJ whole genome shotgun (WGS) entry which is preliminary data.</text>
</comment>
<gene>
    <name evidence="10" type="ORF">C7B43_17995</name>
</gene>
<keyword evidence="5 8" id="KW-1133">Transmembrane helix</keyword>
<keyword evidence="7 8" id="KW-0472">Membrane</keyword>
<protein>
    <recommendedName>
        <fullName evidence="9">Pycsar effector protein domain-containing protein</fullName>
    </recommendedName>
</protein>